<organism evidence="2 3">
    <name type="scientific">Parathielavia appendiculata</name>
    <dbReference type="NCBI Taxonomy" id="2587402"/>
    <lineage>
        <taxon>Eukaryota</taxon>
        <taxon>Fungi</taxon>
        <taxon>Dikarya</taxon>
        <taxon>Ascomycota</taxon>
        <taxon>Pezizomycotina</taxon>
        <taxon>Sordariomycetes</taxon>
        <taxon>Sordariomycetidae</taxon>
        <taxon>Sordariales</taxon>
        <taxon>Chaetomiaceae</taxon>
        <taxon>Parathielavia</taxon>
    </lineage>
</organism>
<reference evidence="2" key="1">
    <citation type="journal article" date="2023" name="Mol. Phylogenet. Evol.">
        <title>Genome-scale phylogeny and comparative genomics of the fungal order Sordariales.</title>
        <authorList>
            <person name="Hensen N."/>
            <person name="Bonometti L."/>
            <person name="Westerberg I."/>
            <person name="Brannstrom I.O."/>
            <person name="Guillou S."/>
            <person name="Cros-Aarteil S."/>
            <person name="Calhoun S."/>
            <person name="Haridas S."/>
            <person name="Kuo A."/>
            <person name="Mondo S."/>
            <person name="Pangilinan J."/>
            <person name="Riley R."/>
            <person name="LaButti K."/>
            <person name="Andreopoulos B."/>
            <person name="Lipzen A."/>
            <person name="Chen C."/>
            <person name="Yan M."/>
            <person name="Daum C."/>
            <person name="Ng V."/>
            <person name="Clum A."/>
            <person name="Steindorff A."/>
            <person name="Ohm R.A."/>
            <person name="Martin F."/>
            <person name="Silar P."/>
            <person name="Natvig D.O."/>
            <person name="Lalanne C."/>
            <person name="Gautier V."/>
            <person name="Ament-Velasquez S.L."/>
            <person name="Kruys A."/>
            <person name="Hutchinson M.I."/>
            <person name="Powell A.J."/>
            <person name="Barry K."/>
            <person name="Miller A.N."/>
            <person name="Grigoriev I.V."/>
            <person name="Debuchy R."/>
            <person name="Gladieux P."/>
            <person name="Hiltunen Thoren M."/>
            <person name="Johannesson H."/>
        </authorList>
    </citation>
    <scope>NUCLEOTIDE SEQUENCE</scope>
    <source>
        <strain evidence="2">CBS 731.68</strain>
    </source>
</reference>
<dbReference type="GeneID" id="87830688"/>
<feature type="compositionally biased region" description="Polar residues" evidence="1">
    <location>
        <begin position="63"/>
        <end position="76"/>
    </location>
</feature>
<protein>
    <recommendedName>
        <fullName evidence="4">C2H2-type domain-containing protein</fullName>
    </recommendedName>
</protein>
<feature type="region of interest" description="Disordered" evidence="1">
    <location>
        <begin position="47"/>
        <end position="114"/>
    </location>
</feature>
<dbReference type="Proteomes" id="UP001302602">
    <property type="component" value="Unassembled WGS sequence"/>
</dbReference>
<evidence type="ECO:0000256" key="1">
    <source>
        <dbReference type="SAM" id="MobiDB-lite"/>
    </source>
</evidence>
<dbReference type="EMBL" id="MU853251">
    <property type="protein sequence ID" value="KAK4119241.1"/>
    <property type="molecule type" value="Genomic_DNA"/>
</dbReference>
<dbReference type="AlphaFoldDB" id="A0AAN6YYW4"/>
<sequence length="265" mass="28608">MEEAVCFKCNYAFISYRALEVHLMSCDAPFEPLRSSPWAFIPPPASYASAKGPRSRHPGSQKRWYQSQITRRSSLGEQPATAARPETTTPSPPTASRKDAAGRRRNHLVTSNNTNGATCTKCGISFPDSRTLGEHFIESEAHRYAAAAPSSIWEGPAYKYKAKSTAGGNRPLPSSRTTKPFSSTPRSGETGKSSVTCDCGKTFQTNSAMTQHRKDSMRHKEGADDGKGVGRQHTDAGFPRTSNGQVVGYDGVDDITSALSKLSAA</sequence>
<feature type="region of interest" description="Disordered" evidence="1">
    <location>
        <begin position="162"/>
        <end position="249"/>
    </location>
</feature>
<dbReference type="RefSeq" id="XP_062643014.1">
    <property type="nucleotide sequence ID" value="XM_062793919.1"/>
</dbReference>
<accession>A0AAN6YYW4</accession>
<evidence type="ECO:0000313" key="3">
    <source>
        <dbReference type="Proteomes" id="UP001302602"/>
    </source>
</evidence>
<comment type="caution">
    <text evidence="2">The sequence shown here is derived from an EMBL/GenBank/DDBJ whole genome shotgun (WGS) entry which is preliminary data.</text>
</comment>
<name>A0AAN6YYW4_9PEZI</name>
<keyword evidence="3" id="KW-1185">Reference proteome</keyword>
<gene>
    <name evidence="2" type="ORF">N657DRAFT_650341</name>
</gene>
<evidence type="ECO:0008006" key="4">
    <source>
        <dbReference type="Google" id="ProtNLM"/>
    </source>
</evidence>
<reference evidence="2" key="2">
    <citation type="submission" date="2023-05" db="EMBL/GenBank/DDBJ databases">
        <authorList>
            <consortium name="Lawrence Berkeley National Laboratory"/>
            <person name="Steindorff A."/>
            <person name="Hensen N."/>
            <person name="Bonometti L."/>
            <person name="Westerberg I."/>
            <person name="Brannstrom I.O."/>
            <person name="Guillou S."/>
            <person name="Cros-Aarteil S."/>
            <person name="Calhoun S."/>
            <person name="Haridas S."/>
            <person name="Kuo A."/>
            <person name="Mondo S."/>
            <person name="Pangilinan J."/>
            <person name="Riley R."/>
            <person name="Labutti K."/>
            <person name="Andreopoulos B."/>
            <person name="Lipzen A."/>
            <person name="Chen C."/>
            <person name="Yanf M."/>
            <person name="Daum C."/>
            <person name="Ng V."/>
            <person name="Clum A."/>
            <person name="Ohm R."/>
            <person name="Martin F."/>
            <person name="Silar P."/>
            <person name="Natvig D."/>
            <person name="Lalanne C."/>
            <person name="Gautier V."/>
            <person name="Ament-Velasquez S.L."/>
            <person name="Kruys A."/>
            <person name="Hutchinson M.I."/>
            <person name="Powell A.J."/>
            <person name="Barry K."/>
            <person name="Miller A.N."/>
            <person name="Grigoriev I.V."/>
            <person name="Debuchy R."/>
            <person name="Gladieux P."/>
            <person name="Thoren M.H."/>
            <person name="Johannesson H."/>
        </authorList>
    </citation>
    <scope>NUCLEOTIDE SEQUENCE</scope>
    <source>
        <strain evidence="2">CBS 731.68</strain>
    </source>
</reference>
<feature type="compositionally biased region" description="Polar residues" evidence="1">
    <location>
        <begin position="172"/>
        <end position="210"/>
    </location>
</feature>
<proteinExistence type="predicted"/>
<feature type="compositionally biased region" description="Basic and acidic residues" evidence="1">
    <location>
        <begin position="212"/>
        <end position="234"/>
    </location>
</feature>
<evidence type="ECO:0000313" key="2">
    <source>
        <dbReference type="EMBL" id="KAK4119241.1"/>
    </source>
</evidence>
<feature type="compositionally biased region" description="Low complexity" evidence="1">
    <location>
        <begin position="79"/>
        <end position="89"/>
    </location>
</feature>